<evidence type="ECO:0000313" key="2">
    <source>
        <dbReference type="EMBL" id="HAG1883300.1"/>
    </source>
</evidence>
<reference evidence="3" key="2">
    <citation type="submission" date="2020-02" db="EMBL/GenBank/DDBJ databases">
        <authorList>
            <consortium name="NCBI Pathogen Detection Project"/>
        </authorList>
    </citation>
    <scope>NUCLEOTIDE SEQUENCE</scope>
    <source>
        <strain evidence="3">MA.CK_98/00010293</strain>
        <strain evidence="2">MA.CK_98/00011463</strain>
    </source>
</reference>
<comment type="caution">
    <text evidence="3">The sequence shown here is derived from an EMBL/GenBank/DDBJ whole genome shotgun (WGS) entry which is preliminary data.</text>
</comment>
<evidence type="ECO:0000259" key="1">
    <source>
        <dbReference type="Pfam" id="PF20247"/>
    </source>
</evidence>
<dbReference type="CDD" id="cd21173">
    <property type="entry name" value="NucC-like"/>
    <property type="match status" value="1"/>
</dbReference>
<organism evidence="3">
    <name type="scientific">Salmonella enterica</name>
    <name type="common">Salmonella choleraesuis</name>
    <dbReference type="NCBI Taxonomy" id="28901"/>
    <lineage>
        <taxon>Bacteria</taxon>
        <taxon>Pseudomonadati</taxon>
        <taxon>Pseudomonadota</taxon>
        <taxon>Gammaproteobacteria</taxon>
        <taxon>Enterobacterales</taxon>
        <taxon>Enterobacteriaceae</taxon>
        <taxon>Salmonella</taxon>
    </lineage>
</organism>
<reference evidence="3" key="1">
    <citation type="journal article" date="2018" name="Genome Biol.">
        <title>SKESA: strategic k-mer extension for scrupulous assemblies.</title>
        <authorList>
            <person name="Souvorov A."/>
            <person name="Agarwala R."/>
            <person name="Lipman D.J."/>
        </authorList>
    </citation>
    <scope>NUCLEOTIDE SEQUENCE</scope>
    <source>
        <strain evidence="3">MA.CK_98/00010293</strain>
        <strain evidence="2">MA.CK_98/00011463</strain>
    </source>
</reference>
<sequence>MLRAHFNNMEKILAAQGASVSIAGHSLHKGTPREEFISKFLKDHLPSNISIGTGEIIDHNSKPGDQRNQYDIVLYRNEYPKISFSESISAFLVESVICTIEIKSTLTYEELKKSIQSSHNAKTLNPSYEEIFSVSTFSRGLKSFLVAYNGPQQMQTVQGWIDKAHKELGISVPALPNNNTRFNIASPSLDAMIILEKGFVHYDNFIAGINTNDFRFGESTINWLCANSPDGNLLYLFHMLHHLIKSVQGRFLNPAPYISEQKFDVYMK</sequence>
<gene>
    <name evidence="3" type="ORF">G8O64_004925</name>
    <name evidence="2" type="ORF">G8V93_004919</name>
</gene>
<dbReference type="InterPro" id="IPR046537">
    <property type="entry name" value="DUF6602"/>
</dbReference>
<dbReference type="EMBL" id="DAAXOF010000060">
    <property type="protein sequence ID" value="HAG1883300.1"/>
    <property type="molecule type" value="Genomic_DNA"/>
</dbReference>
<name>A0A765BRE1_SALER</name>
<proteinExistence type="predicted"/>
<dbReference type="Pfam" id="PF20247">
    <property type="entry name" value="DUF6602"/>
    <property type="match status" value="1"/>
</dbReference>
<feature type="domain" description="DUF6602" evidence="1">
    <location>
        <begin position="23"/>
        <end position="123"/>
    </location>
</feature>
<dbReference type="AlphaFoldDB" id="A0A765BRE1"/>
<dbReference type="EMBL" id="DAAYQT010000062">
    <property type="protein sequence ID" value="HAG5359174.1"/>
    <property type="molecule type" value="Genomic_DNA"/>
</dbReference>
<evidence type="ECO:0000313" key="3">
    <source>
        <dbReference type="EMBL" id="HAG5359174.1"/>
    </source>
</evidence>
<accession>A0A765BRE1</accession>
<protein>
    <recommendedName>
        <fullName evidence="1">DUF6602 domain-containing protein</fullName>
    </recommendedName>
</protein>